<organism evidence="3 4">
    <name type="scientific">Halosolutus amylolyticus</name>
    <dbReference type="NCBI Taxonomy" id="2932267"/>
    <lineage>
        <taxon>Archaea</taxon>
        <taxon>Methanobacteriati</taxon>
        <taxon>Methanobacteriota</taxon>
        <taxon>Stenosarchaea group</taxon>
        <taxon>Halobacteria</taxon>
        <taxon>Halobacteriales</taxon>
        <taxon>Natrialbaceae</taxon>
        <taxon>Halosolutus</taxon>
    </lineage>
</organism>
<gene>
    <name evidence="3" type="ORF">ACFO5R_03890</name>
</gene>
<dbReference type="AlphaFoldDB" id="A0ABD5PL50"/>
<proteinExistence type="predicted"/>
<dbReference type="Pfam" id="PF07790">
    <property type="entry name" value="Pilin_N"/>
    <property type="match status" value="1"/>
</dbReference>
<evidence type="ECO:0000256" key="1">
    <source>
        <dbReference type="SAM" id="Phobius"/>
    </source>
</evidence>
<reference evidence="3 4" key="1">
    <citation type="journal article" date="2019" name="Int. J. Syst. Evol. Microbiol.">
        <title>The Global Catalogue of Microorganisms (GCM) 10K type strain sequencing project: providing services to taxonomists for standard genome sequencing and annotation.</title>
        <authorList>
            <consortium name="The Broad Institute Genomics Platform"/>
            <consortium name="The Broad Institute Genome Sequencing Center for Infectious Disease"/>
            <person name="Wu L."/>
            <person name="Ma J."/>
        </authorList>
    </citation>
    <scope>NUCLEOTIDE SEQUENCE [LARGE SCALE GENOMIC DNA]</scope>
    <source>
        <strain evidence="3 4">WLHS5</strain>
    </source>
</reference>
<evidence type="ECO:0000313" key="4">
    <source>
        <dbReference type="Proteomes" id="UP001595898"/>
    </source>
</evidence>
<dbReference type="Proteomes" id="UP001595898">
    <property type="component" value="Unassembled WGS sequence"/>
</dbReference>
<accession>A0ABD5PL50</accession>
<keyword evidence="1" id="KW-0472">Membrane</keyword>
<dbReference type="EMBL" id="JBHSFA010000002">
    <property type="protein sequence ID" value="MFC4541070.1"/>
    <property type="molecule type" value="Genomic_DNA"/>
</dbReference>
<keyword evidence="1" id="KW-0812">Transmembrane</keyword>
<sequence>MGDEDERAVSPVIGVILMVAITVILAAVIAAFVLDLGDSVDQEAQSGASMTWDNSSQEMSIELTSEGNANEWQIRGDYYVGDDGSGTTDEVSEGNYATLDQAGDTFSLECVDTTAGSFDSTDDYGVEQTDETGTITVVASMSEDDSWTTVASEDWDCR</sequence>
<feature type="transmembrane region" description="Helical" evidence="1">
    <location>
        <begin position="12"/>
        <end position="34"/>
    </location>
</feature>
<keyword evidence="4" id="KW-1185">Reference proteome</keyword>
<dbReference type="NCBIfam" id="TIGR02537">
    <property type="entry name" value="arch_flag_Nterm"/>
    <property type="match status" value="1"/>
</dbReference>
<keyword evidence="1" id="KW-1133">Transmembrane helix</keyword>
<evidence type="ECO:0000259" key="2">
    <source>
        <dbReference type="Pfam" id="PF07790"/>
    </source>
</evidence>
<evidence type="ECO:0000313" key="3">
    <source>
        <dbReference type="EMBL" id="MFC4541070.1"/>
    </source>
</evidence>
<feature type="domain" description="Archaeal Type IV pilin N-terminal" evidence="2">
    <location>
        <begin position="7"/>
        <end position="66"/>
    </location>
</feature>
<name>A0ABD5PL50_9EURY</name>
<dbReference type="RefSeq" id="WP_321575753.1">
    <property type="nucleotide sequence ID" value="NZ_JALIQP010000001.1"/>
</dbReference>
<protein>
    <submittedName>
        <fullName evidence="3">Type IV pilin N-terminal domain-containing protein</fullName>
    </submittedName>
</protein>
<dbReference type="InterPro" id="IPR012859">
    <property type="entry name" value="Pilin_N_archaeal"/>
</dbReference>
<comment type="caution">
    <text evidence="3">The sequence shown here is derived from an EMBL/GenBank/DDBJ whole genome shotgun (WGS) entry which is preliminary data.</text>
</comment>
<dbReference type="InterPro" id="IPR013373">
    <property type="entry name" value="Flagellin/pilin_N_arc"/>
</dbReference>